<sequence length="423" mass="46562">MTLRFLSFSSLIVLLTASILPIRAIAGSNQIPVLSPQEQQILREFDQFRRTASPTELETTPTTGDIVAFQAQLKQMKQTVMLHTMVTDQEVNLILVTPDRIIARKVAVSRQELNRAILEFRNALQAPNSDAKSPGQKLYGWLIRPIEKELSEAKAQTILYSPNSTLRYVPLAALYDGKQWLVERYGVNNIIGATLTKFDAQRQPLRVLAAASTGEATVRIGDRTERFPPLMYTKSEVEAIANLVPNTTVLLDQAFSREALLAQIGSHNVVHLATNAKFSPNTPEDSLILLGNGDHITFKDLQNWNLTNVDLLVLSSCDTAIGGVRGDGTEILSFAYMAQQAGVKAVLGSLWAVDDRGTQILMSQFYGSLAQGATKTDSLRQAQLAMIQRERTKGIGTAEVPQTKKQLSHPFYWAAFVLAGNGL</sequence>
<dbReference type="PANTHER" id="PTHR10098">
    <property type="entry name" value="RAPSYN-RELATED"/>
    <property type="match status" value="1"/>
</dbReference>
<evidence type="ECO:0000313" key="2">
    <source>
        <dbReference type="EMBL" id="WNZ44088.1"/>
    </source>
</evidence>
<organism evidence="2">
    <name type="scientific">Leptolyngbya boryana CZ1</name>
    <dbReference type="NCBI Taxonomy" id="3060204"/>
    <lineage>
        <taxon>Bacteria</taxon>
        <taxon>Bacillati</taxon>
        <taxon>Cyanobacteriota</taxon>
        <taxon>Cyanophyceae</taxon>
        <taxon>Leptolyngbyales</taxon>
        <taxon>Leptolyngbyaceae</taxon>
        <taxon>Leptolyngbya group</taxon>
        <taxon>Leptolyngbya</taxon>
    </lineage>
</organism>
<proteinExistence type="predicted"/>
<evidence type="ECO:0000259" key="1">
    <source>
        <dbReference type="Pfam" id="PF12770"/>
    </source>
</evidence>
<accession>A0AA96WRE1</accession>
<dbReference type="Pfam" id="PF12770">
    <property type="entry name" value="CHAT"/>
    <property type="match status" value="1"/>
</dbReference>
<gene>
    <name evidence="2" type="ORF">Q2T42_19860</name>
</gene>
<dbReference type="InterPro" id="IPR024983">
    <property type="entry name" value="CHAT_dom"/>
</dbReference>
<name>A0AA96WRE1_LEPBY</name>
<dbReference type="PANTHER" id="PTHR10098:SF112">
    <property type="entry name" value="SLR0380 PROTEIN"/>
    <property type="match status" value="1"/>
</dbReference>
<dbReference type="AlphaFoldDB" id="A0AA96WRE1"/>
<feature type="domain" description="CHAT" evidence="1">
    <location>
        <begin position="133"/>
        <end position="421"/>
    </location>
</feature>
<reference evidence="2" key="2">
    <citation type="submission" date="2023-07" db="EMBL/GenBank/DDBJ databases">
        <authorList>
            <person name="Bai X.-H."/>
            <person name="Wang H.-H."/>
            <person name="Wang J."/>
            <person name="Ma M.-Y."/>
            <person name="Hu H.-H."/>
            <person name="Song Z.-L."/>
            <person name="Ma H.-G."/>
            <person name="Fan Y."/>
            <person name="Du C.-Y."/>
            <person name="Xu J.-C."/>
        </authorList>
    </citation>
    <scope>NUCLEOTIDE SEQUENCE</scope>
    <source>
        <strain evidence="2">CZ1</strain>
    </source>
</reference>
<dbReference type="RefSeq" id="WP_316426277.1">
    <property type="nucleotide sequence ID" value="NZ_CP130144.1"/>
</dbReference>
<reference evidence="2" key="1">
    <citation type="journal article" date="2023" name="Plants (Basel)">
        <title>Genomic Analysis of Leptolyngbya boryana CZ1 Reveals Efficient Carbon Fixation Modules.</title>
        <authorList>
            <person name="Bai X."/>
            <person name="Wang H."/>
            <person name="Cheng W."/>
            <person name="Wang J."/>
            <person name="Ma M."/>
            <person name="Hu H."/>
            <person name="Song Z."/>
            <person name="Ma H."/>
            <person name="Fan Y."/>
            <person name="Du C."/>
            <person name="Xu J."/>
        </authorList>
    </citation>
    <scope>NUCLEOTIDE SEQUENCE</scope>
    <source>
        <strain evidence="2">CZ1</strain>
    </source>
</reference>
<protein>
    <submittedName>
        <fullName evidence="2">CHAT domain-containing protein</fullName>
    </submittedName>
</protein>
<dbReference type="EMBL" id="CP130144">
    <property type="protein sequence ID" value="WNZ44088.1"/>
    <property type="molecule type" value="Genomic_DNA"/>
</dbReference>